<dbReference type="Gene3D" id="3.30.70.330">
    <property type="match status" value="1"/>
</dbReference>
<keyword evidence="2 4" id="KW-0689">Ribosomal protein</keyword>
<evidence type="ECO:0000256" key="5">
    <source>
        <dbReference type="SAM" id="MobiDB-lite"/>
    </source>
</evidence>
<keyword evidence="4" id="KW-0699">rRNA-binding</keyword>
<proteinExistence type="inferred from homology"/>
<dbReference type="PATRIC" id="fig|743966.3.peg.336"/>
<feature type="compositionally biased region" description="Basic and acidic residues" evidence="5">
    <location>
        <begin position="145"/>
        <end position="156"/>
    </location>
</feature>
<reference evidence="6 7" key="1">
    <citation type="journal article" date="2014" name="Genome Announc.">
        <title>Complete Genome Sequence of Mycoplasma bovoculi Strain M165/69T (ATCC 29104).</title>
        <authorList>
            <person name="Calcutt M.J."/>
            <person name="Foecking M.F."/>
        </authorList>
    </citation>
    <scope>NUCLEOTIDE SEQUENCE [LARGE SCALE GENOMIC DNA]</scope>
    <source>
        <strain evidence="6">M165/69</strain>
    </source>
</reference>
<protein>
    <recommendedName>
        <fullName evidence="4">Large ribosomal subunit protein uL23</fullName>
    </recommendedName>
</protein>
<dbReference type="GO" id="GO:0019843">
    <property type="term" value="F:rRNA binding"/>
    <property type="evidence" value="ECO:0007669"/>
    <property type="project" value="UniProtKB-UniRule"/>
</dbReference>
<dbReference type="STRING" id="743966.MYB_01675"/>
<comment type="function">
    <text evidence="4">One of the early assembly proteins it binds 23S rRNA. One of the proteins that surrounds the polypeptide exit tunnel on the outside of the ribosome. Forms the main docking site for trigger factor binding to the ribosome.</text>
</comment>
<comment type="similarity">
    <text evidence="1 4">Belongs to the universal ribosomal protein uL23 family.</text>
</comment>
<keyword evidence="4" id="KW-0694">RNA-binding</keyword>
<dbReference type="NCBIfam" id="NF004363">
    <property type="entry name" value="PRK05738.2-4"/>
    <property type="match status" value="1"/>
</dbReference>
<keyword evidence="3 4" id="KW-0687">Ribonucleoprotein</keyword>
<dbReference type="GO" id="GO:0006412">
    <property type="term" value="P:translation"/>
    <property type="evidence" value="ECO:0007669"/>
    <property type="project" value="UniProtKB-UniRule"/>
</dbReference>
<evidence type="ECO:0000313" key="7">
    <source>
        <dbReference type="Proteomes" id="UP000019229"/>
    </source>
</evidence>
<evidence type="ECO:0000256" key="3">
    <source>
        <dbReference type="ARBA" id="ARBA00023274"/>
    </source>
</evidence>
<dbReference type="RefSeq" id="WP_022934728.1">
    <property type="nucleotide sequence ID" value="NZ_CP007154.1"/>
</dbReference>
<dbReference type="EMBL" id="CP007154">
    <property type="protein sequence ID" value="AHH45344.1"/>
    <property type="molecule type" value="Genomic_DNA"/>
</dbReference>
<evidence type="ECO:0000256" key="2">
    <source>
        <dbReference type="ARBA" id="ARBA00022980"/>
    </source>
</evidence>
<feature type="compositionally biased region" description="Basic and acidic residues" evidence="5">
    <location>
        <begin position="104"/>
        <end position="121"/>
    </location>
</feature>
<keyword evidence="7" id="KW-1185">Reference proteome</keyword>
<dbReference type="Proteomes" id="UP000019229">
    <property type="component" value="Chromosome"/>
</dbReference>
<dbReference type="GO" id="GO:0005840">
    <property type="term" value="C:ribosome"/>
    <property type="evidence" value="ECO:0007669"/>
    <property type="project" value="UniProtKB-KW"/>
</dbReference>
<organism evidence="6 7">
    <name type="scientific">Mesomycoplasma bovoculi M165/69</name>
    <dbReference type="NCBI Taxonomy" id="743966"/>
    <lineage>
        <taxon>Bacteria</taxon>
        <taxon>Bacillati</taxon>
        <taxon>Mycoplasmatota</taxon>
        <taxon>Mycoplasmoidales</taxon>
        <taxon>Metamycoplasmataceae</taxon>
        <taxon>Mesomycoplasma</taxon>
    </lineage>
</organism>
<evidence type="ECO:0000256" key="1">
    <source>
        <dbReference type="ARBA" id="ARBA00006700"/>
    </source>
</evidence>
<accession>W5UT04</accession>
<dbReference type="GO" id="GO:1990904">
    <property type="term" value="C:ribonucleoprotein complex"/>
    <property type="evidence" value="ECO:0007669"/>
    <property type="project" value="UniProtKB-KW"/>
</dbReference>
<sequence length="156" mass="17825">MNFTEIIKAPILTEKTYEQMPSRVYTFAVDKRTNRSEVKKAIEYIFDVKVEKVNISVVDRKAKKLGRFAGFVPGYKKAYVTLKDGYSIKINDDESPIVEQDPQDLPKDQLSEEQKAEKQARYDEVQAKVAEKLANKAKKTTSKSAESDQKEVKGKE</sequence>
<dbReference type="Pfam" id="PF00276">
    <property type="entry name" value="Ribosomal_L23"/>
    <property type="match status" value="1"/>
</dbReference>
<feature type="region of interest" description="Disordered" evidence="5">
    <location>
        <begin position="92"/>
        <end position="121"/>
    </location>
</feature>
<evidence type="ECO:0000256" key="4">
    <source>
        <dbReference type="HAMAP-Rule" id="MF_01369"/>
    </source>
</evidence>
<dbReference type="InterPro" id="IPR012677">
    <property type="entry name" value="Nucleotide-bd_a/b_plait_sf"/>
</dbReference>
<dbReference type="eggNOG" id="COG0089">
    <property type="taxonomic scope" value="Bacteria"/>
</dbReference>
<dbReference type="PANTHER" id="PTHR11620">
    <property type="entry name" value="60S RIBOSOMAL PROTEIN L23A"/>
    <property type="match status" value="1"/>
</dbReference>
<feature type="region of interest" description="Disordered" evidence="5">
    <location>
        <begin position="133"/>
        <end position="156"/>
    </location>
</feature>
<name>W5UT04_9BACT</name>
<dbReference type="InterPro" id="IPR013025">
    <property type="entry name" value="Ribosomal_uL23-like"/>
</dbReference>
<dbReference type="GO" id="GO:0003735">
    <property type="term" value="F:structural constituent of ribosome"/>
    <property type="evidence" value="ECO:0007669"/>
    <property type="project" value="InterPro"/>
</dbReference>
<dbReference type="AlphaFoldDB" id="W5UT04"/>
<dbReference type="HOGENOM" id="CLU_037562_1_0_14"/>
<dbReference type="KEGG" id="mbc:MYB_01675"/>
<dbReference type="InterPro" id="IPR012678">
    <property type="entry name" value="Ribosomal_uL23/eL15/eS24_sf"/>
</dbReference>
<dbReference type="NCBIfam" id="NF008919">
    <property type="entry name" value="PRK12280.1-3"/>
    <property type="match status" value="1"/>
</dbReference>
<comment type="subunit">
    <text evidence="4">Part of the 50S ribosomal subunit. Contacts protein L29, and trigger factor when it is bound to the ribosome.</text>
</comment>
<dbReference type="HAMAP" id="MF_01369_B">
    <property type="entry name" value="Ribosomal_uL23_B"/>
    <property type="match status" value="1"/>
</dbReference>
<dbReference type="OrthoDB" id="9793353at2"/>
<gene>
    <name evidence="4 6" type="primary">rplW</name>
    <name evidence="6" type="ORF">MYB_01675</name>
</gene>
<evidence type="ECO:0000313" key="6">
    <source>
        <dbReference type="EMBL" id="AHH45344.1"/>
    </source>
</evidence>
<dbReference type="SUPFAM" id="SSF54189">
    <property type="entry name" value="Ribosomal proteins S24e, L23 and L15e"/>
    <property type="match status" value="1"/>
</dbReference>